<dbReference type="Gene3D" id="1.20.1280.50">
    <property type="match status" value="1"/>
</dbReference>
<accession>A0A2G9GXH8</accession>
<evidence type="ECO:0000313" key="3">
    <source>
        <dbReference type="Proteomes" id="UP000231279"/>
    </source>
</evidence>
<gene>
    <name evidence="2" type="ORF">CDL12_17704</name>
</gene>
<organism evidence="2 3">
    <name type="scientific">Handroanthus impetiginosus</name>
    <dbReference type="NCBI Taxonomy" id="429701"/>
    <lineage>
        <taxon>Eukaryota</taxon>
        <taxon>Viridiplantae</taxon>
        <taxon>Streptophyta</taxon>
        <taxon>Embryophyta</taxon>
        <taxon>Tracheophyta</taxon>
        <taxon>Spermatophyta</taxon>
        <taxon>Magnoliopsida</taxon>
        <taxon>eudicotyledons</taxon>
        <taxon>Gunneridae</taxon>
        <taxon>Pentapetalae</taxon>
        <taxon>asterids</taxon>
        <taxon>lamiids</taxon>
        <taxon>Lamiales</taxon>
        <taxon>Bignoniaceae</taxon>
        <taxon>Crescentiina</taxon>
        <taxon>Tabebuia alliance</taxon>
        <taxon>Handroanthus</taxon>
    </lineage>
</organism>
<dbReference type="NCBIfam" id="TIGR01640">
    <property type="entry name" value="F_box_assoc_1"/>
    <property type="match status" value="1"/>
</dbReference>
<dbReference type="STRING" id="429701.A0A2G9GXH8"/>
<comment type="caution">
    <text evidence="2">The sequence shown here is derived from an EMBL/GenBank/DDBJ whole genome shotgun (WGS) entry which is preliminary data.</text>
</comment>
<dbReference type="PANTHER" id="PTHR35546">
    <property type="entry name" value="F-BOX PROTEIN INTERACTION DOMAIN PROTEIN-RELATED"/>
    <property type="match status" value="1"/>
</dbReference>
<dbReference type="InterPro" id="IPR036047">
    <property type="entry name" value="F-box-like_dom_sf"/>
</dbReference>
<dbReference type="InterPro" id="IPR055290">
    <property type="entry name" value="At3g26010-like"/>
</dbReference>
<dbReference type="EMBL" id="NKXS01003457">
    <property type="protein sequence ID" value="PIN09710.1"/>
    <property type="molecule type" value="Genomic_DNA"/>
</dbReference>
<dbReference type="InterPro" id="IPR017451">
    <property type="entry name" value="F-box-assoc_interact_dom"/>
</dbReference>
<dbReference type="SUPFAM" id="SSF81383">
    <property type="entry name" value="F-box domain"/>
    <property type="match status" value="1"/>
</dbReference>
<dbReference type="AlphaFoldDB" id="A0A2G9GXH8"/>
<dbReference type="SMART" id="SM00256">
    <property type="entry name" value="FBOX"/>
    <property type="match status" value="1"/>
</dbReference>
<sequence length="391" mass="45248">MAVEITTAASTDVEDLIDDLLMQILLRLPVKSLMRCKLVSKRWKSLINSPQFCFLHHPDPHPVGLVYCFRWSSGYEYINLDVKNPINPPFTKLMFPGEPFPFLIQHSCNGLLLCCCSGNYEERLNSCYVYNPTTKCFNKLPTPGIVCEVPKIVFGVNLAFDHAKFPHYKVVCVRESEVSPALLQIEIYSAESGAWRVSGEPFGDWDWFTFEHGVYWNGSVHWISHRSHELLYFNVDKECFGKMILPAMVVCYFGESCDHMHIIESSITKIAFNVYEIKRDYSECFVKYHVDLTTVAAAFPDMTYMNPFINRTCYKSYVFSLIRREEEGSFLVLQVSRKAIQFNLHCNTFEEICDLEDYLKDDYKFEYLSTHVHPGSRLPRAFEHIESLAGV</sequence>
<dbReference type="PANTHER" id="PTHR35546:SF134">
    <property type="entry name" value="F-BOX ASSOCIATED DOMAIN-CONTAINING PROTEIN"/>
    <property type="match status" value="1"/>
</dbReference>
<protein>
    <recommendedName>
        <fullName evidence="1">F-box domain-containing protein</fullName>
    </recommendedName>
</protein>
<dbReference type="CDD" id="cd22157">
    <property type="entry name" value="F-box_AtFBW1-like"/>
    <property type="match status" value="1"/>
</dbReference>
<dbReference type="Pfam" id="PF07734">
    <property type="entry name" value="FBA_1"/>
    <property type="match status" value="1"/>
</dbReference>
<dbReference type="PROSITE" id="PS50181">
    <property type="entry name" value="FBOX"/>
    <property type="match status" value="1"/>
</dbReference>
<evidence type="ECO:0000313" key="2">
    <source>
        <dbReference type="EMBL" id="PIN09710.1"/>
    </source>
</evidence>
<dbReference type="Proteomes" id="UP000231279">
    <property type="component" value="Unassembled WGS sequence"/>
</dbReference>
<dbReference type="InterPro" id="IPR006527">
    <property type="entry name" value="F-box-assoc_dom_typ1"/>
</dbReference>
<keyword evidence="3" id="KW-1185">Reference proteome</keyword>
<feature type="domain" description="F-box" evidence="1">
    <location>
        <begin position="10"/>
        <end position="57"/>
    </location>
</feature>
<dbReference type="OrthoDB" id="907762at2759"/>
<dbReference type="Pfam" id="PF00646">
    <property type="entry name" value="F-box"/>
    <property type="match status" value="1"/>
</dbReference>
<proteinExistence type="predicted"/>
<evidence type="ECO:0000259" key="1">
    <source>
        <dbReference type="PROSITE" id="PS50181"/>
    </source>
</evidence>
<name>A0A2G9GXH8_9LAMI</name>
<dbReference type="InterPro" id="IPR001810">
    <property type="entry name" value="F-box_dom"/>
</dbReference>
<reference evidence="3" key="1">
    <citation type="journal article" date="2018" name="Gigascience">
        <title>Genome assembly of the Pink Ipe (Handroanthus impetiginosus, Bignoniaceae), a highly valued, ecologically keystone Neotropical timber forest tree.</title>
        <authorList>
            <person name="Silva-Junior O.B."/>
            <person name="Grattapaglia D."/>
            <person name="Novaes E."/>
            <person name="Collevatti R.G."/>
        </authorList>
    </citation>
    <scope>NUCLEOTIDE SEQUENCE [LARGE SCALE GENOMIC DNA]</scope>
    <source>
        <strain evidence="3">cv. UFG-1</strain>
    </source>
</reference>